<feature type="chain" id="PRO_5003778883" evidence="3">
    <location>
        <begin position="17"/>
        <end position="1007"/>
    </location>
</feature>
<dbReference type="RefSeq" id="XP_012178766.1">
    <property type="nucleotide sequence ID" value="XM_012323376.1"/>
</dbReference>
<feature type="transmembrane region" description="Helical" evidence="2">
    <location>
        <begin position="771"/>
        <end position="799"/>
    </location>
</feature>
<keyword evidence="3" id="KW-0732">Signal</keyword>
<keyword evidence="2" id="KW-0472">Membrane</keyword>
<evidence type="ECO:0000256" key="2">
    <source>
        <dbReference type="SAM" id="Phobius"/>
    </source>
</evidence>
<name>J4G109_9APHY</name>
<reference evidence="4 5" key="1">
    <citation type="journal article" date="2012" name="Appl. Environ. Microbiol.">
        <title>Short-read sequencing for genomic analysis of the brown rot fungus Fibroporia radiculosa.</title>
        <authorList>
            <person name="Tang J.D."/>
            <person name="Perkins A.D."/>
            <person name="Sonstegard T.S."/>
            <person name="Schroeder S.G."/>
            <person name="Burgess S.C."/>
            <person name="Diehl S.V."/>
        </authorList>
    </citation>
    <scope>NUCLEOTIDE SEQUENCE [LARGE SCALE GENOMIC DNA]</scope>
    <source>
        <strain evidence="4 5">TFFH 294</strain>
    </source>
</reference>
<protein>
    <submittedName>
        <fullName evidence="4">Uncharacterized protein</fullName>
    </submittedName>
</protein>
<dbReference type="PANTHER" id="PTHR35043:SF7">
    <property type="entry name" value="TRANSCRIPTION FACTOR DOMAIN-CONTAINING PROTEIN"/>
    <property type="match status" value="1"/>
</dbReference>
<dbReference type="HOGENOM" id="CLU_298437_0_0_1"/>
<feature type="transmembrane region" description="Helical" evidence="2">
    <location>
        <begin position="465"/>
        <end position="486"/>
    </location>
</feature>
<accession>J4G109</accession>
<dbReference type="STRING" id="599839.J4G109"/>
<gene>
    <name evidence="4" type="ORF">FIBRA_01501</name>
</gene>
<dbReference type="PANTHER" id="PTHR35043">
    <property type="entry name" value="TRANSCRIPTION FACTOR DOMAIN-CONTAINING PROTEIN"/>
    <property type="match status" value="1"/>
</dbReference>
<dbReference type="InParanoid" id="J4G109"/>
<feature type="compositionally biased region" description="Basic and acidic residues" evidence="1">
    <location>
        <begin position="536"/>
        <end position="551"/>
    </location>
</feature>
<dbReference type="OrthoDB" id="2788011at2759"/>
<feature type="transmembrane region" description="Helical" evidence="2">
    <location>
        <begin position="678"/>
        <end position="696"/>
    </location>
</feature>
<feature type="transmembrane region" description="Helical" evidence="2">
    <location>
        <begin position="426"/>
        <end position="445"/>
    </location>
</feature>
<feature type="signal peptide" evidence="3">
    <location>
        <begin position="1"/>
        <end position="16"/>
    </location>
</feature>
<keyword evidence="2" id="KW-0812">Transmembrane</keyword>
<evidence type="ECO:0000313" key="5">
    <source>
        <dbReference type="Proteomes" id="UP000006352"/>
    </source>
</evidence>
<evidence type="ECO:0000313" key="4">
    <source>
        <dbReference type="EMBL" id="CCL99483.1"/>
    </source>
</evidence>
<sequence length="1007" mass="113105">MMQLLLLASLVQSAIAPAVDDFTRTSLIPRDFTDVDPSCTDISNCRTLWSIIYSCLATIFTCVWVAVHKNISHPKQTRVDVLLNSVFTVTLAVLAPEWMLGWAVRQLLAARILAKKLNILGERAKGEWKRERSELSMQDGTDMDNEIILRSGERSELLVQDGADVGETTLDQEEKERLKMLRTRETEESLGRRDDAWSITHGFFVIMGGFQFYKDGDALYPLSPDDVLALVKEGSLIPPTKDEIKSWSKGDWFSKGIAILQTLWFVIQCIARRAEGLPITTLEVMTLAYTVFTVAMYAVWWHKPLNVKYPVRIPSRLDPHPQPENRPGYWITKDWWEKFGSFVLGTQDRGRNLRQDKHVLTFYSGVWESGNGNMSGILALTLVMLVTMVFGAIAPPIGDSPSTSLVFRAITNVDPSCTDISSCRTLWSIIYSCLATIFACVWVAIHKNFSHPKQTSVDVVLDKVFIVALAVLAPEWILGWAVRQLLMARNLAQKLNECAKSRQKEERLKLSMRDGPDDDEVKLHAEERSELPVQDRANDDEATLRSEERSELLAQDGADDNKAKTHPGEKEEKLKILLMRETEKCLGRTDDAWTVTHGFFVIMGGFRFYKDGKPLYPLSPDDVLALVKKGSLIPPTKDEIKGWSKSDWLSKGIAILQTLWFVIQCIARRVEGLPITTLEVMTLAYTAFTVAMYAVWWHKPLDVECPVRIPYCLDPHPHSEDEPGEWTTEMWMGRLAMFVTGIQDDERNMRQIKHALTFYYGILESSDEEGYMIGGALCLAMVVTMVFGGVHCIAWSYAFPSHLEMLIWRTSALAITALPPSMALLVVIGASIDSIEGGSVLVHIIRTLFALAPPRNLAVPIGFVTRVATKQEQLHTQTLPVQEPNQTRMQVLTTLQSRMQTRAVEWTIQTRTSSPWWHRLTLVSSLRMDRMLWVVSGRPYLESGEDWDGALRSLPPVVRVWVAAATPADVGQGPGGYPVTLQVAFMADCASPSTGSSVTRSLPPLHV</sequence>
<feature type="transmembrane region" description="Helical" evidence="2">
    <location>
        <begin position="811"/>
        <end position="832"/>
    </location>
</feature>
<dbReference type="EMBL" id="HE796934">
    <property type="protein sequence ID" value="CCL99483.1"/>
    <property type="molecule type" value="Genomic_DNA"/>
</dbReference>
<feature type="transmembrane region" description="Helical" evidence="2">
    <location>
        <begin position="79"/>
        <end position="99"/>
    </location>
</feature>
<evidence type="ECO:0000256" key="3">
    <source>
        <dbReference type="SAM" id="SignalP"/>
    </source>
</evidence>
<feature type="compositionally biased region" description="Basic and acidic residues" evidence="1">
    <location>
        <begin position="559"/>
        <end position="569"/>
    </location>
</feature>
<feature type="transmembrane region" description="Helical" evidence="2">
    <location>
        <begin position="47"/>
        <end position="67"/>
    </location>
</feature>
<evidence type="ECO:0000256" key="1">
    <source>
        <dbReference type="SAM" id="MobiDB-lite"/>
    </source>
</evidence>
<feature type="transmembrane region" description="Helical" evidence="2">
    <location>
        <begin position="377"/>
        <end position="398"/>
    </location>
</feature>
<keyword evidence="2" id="KW-1133">Transmembrane helix</keyword>
<keyword evidence="5" id="KW-1185">Reference proteome</keyword>
<organism evidence="4 5">
    <name type="scientific">Fibroporia radiculosa</name>
    <dbReference type="NCBI Taxonomy" id="599839"/>
    <lineage>
        <taxon>Eukaryota</taxon>
        <taxon>Fungi</taxon>
        <taxon>Dikarya</taxon>
        <taxon>Basidiomycota</taxon>
        <taxon>Agaricomycotina</taxon>
        <taxon>Agaricomycetes</taxon>
        <taxon>Polyporales</taxon>
        <taxon>Fibroporiaceae</taxon>
        <taxon>Fibroporia</taxon>
    </lineage>
</organism>
<dbReference type="AlphaFoldDB" id="J4G109"/>
<dbReference type="GeneID" id="24094394"/>
<feature type="region of interest" description="Disordered" evidence="1">
    <location>
        <begin position="525"/>
        <end position="569"/>
    </location>
</feature>
<dbReference type="Proteomes" id="UP000006352">
    <property type="component" value="Unassembled WGS sequence"/>
</dbReference>
<feature type="transmembrane region" description="Helical" evidence="2">
    <location>
        <begin position="282"/>
        <end position="300"/>
    </location>
</feature>
<proteinExistence type="predicted"/>